<reference evidence="1 2" key="1">
    <citation type="submission" date="2020-07" db="EMBL/GenBank/DDBJ databases">
        <title>Sequencing the genomes of 1000 actinobacteria strains.</title>
        <authorList>
            <person name="Klenk H.-P."/>
        </authorList>
    </citation>
    <scope>NUCLEOTIDE SEQUENCE [LARGE SCALE GENOMIC DNA]</scope>
    <source>
        <strain evidence="1 2">DSM 18248</strain>
    </source>
</reference>
<evidence type="ECO:0000313" key="2">
    <source>
        <dbReference type="Proteomes" id="UP000537326"/>
    </source>
</evidence>
<organism evidence="1 2">
    <name type="scientific">Nocardioides marinus</name>
    <dbReference type="NCBI Taxonomy" id="374514"/>
    <lineage>
        <taxon>Bacteria</taxon>
        <taxon>Bacillati</taxon>
        <taxon>Actinomycetota</taxon>
        <taxon>Actinomycetes</taxon>
        <taxon>Propionibacteriales</taxon>
        <taxon>Nocardioidaceae</taxon>
        <taxon>Nocardioides</taxon>
    </lineage>
</organism>
<dbReference type="RefSeq" id="WP_179530546.1">
    <property type="nucleotide sequence ID" value="NZ_BAAAPP010000012.1"/>
</dbReference>
<accession>A0A7Z0C409</accession>
<evidence type="ECO:0000313" key="1">
    <source>
        <dbReference type="EMBL" id="NYI09596.1"/>
    </source>
</evidence>
<name>A0A7Z0C409_9ACTN</name>
<protein>
    <submittedName>
        <fullName evidence="1">Uncharacterized protein</fullName>
    </submittedName>
</protein>
<gene>
    <name evidence="1" type="ORF">BKA05_001111</name>
</gene>
<proteinExistence type="predicted"/>
<dbReference type="Proteomes" id="UP000537326">
    <property type="component" value="Unassembled WGS sequence"/>
</dbReference>
<keyword evidence="2" id="KW-1185">Reference proteome</keyword>
<dbReference type="AlphaFoldDB" id="A0A7Z0C409"/>
<comment type="caution">
    <text evidence="1">The sequence shown here is derived from an EMBL/GenBank/DDBJ whole genome shotgun (WGS) entry which is preliminary data.</text>
</comment>
<sequence length="81" mass="8168">MTSGPTGKDRISKAEIGKDAVQSTVEATAHAVGEVAGILTGAVKDVAGAIGGLATEVFEIRDAAKRAAEQHDPPATVDEPD</sequence>
<dbReference type="EMBL" id="JACBZI010000001">
    <property type="protein sequence ID" value="NYI09596.1"/>
    <property type="molecule type" value="Genomic_DNA"/>
</dbReference>